<accession>A0A158E2M4</accession>
<reference evidence="1" key="1">
    <citation type="submission" date="2016-01" db="EMBL/GenBank/DDBJ databases">
        <authorList>
            <person name="Peeters C."/>
        </authorList>
    </citation>
    <scope>NUCLEOTIDE SEQUENCE [LARGE SCALE GENOMIC DNA]</scope>
    <source>
        <strain evidence="1">LMG 29323</strain>
    </source>
</reference>
<organism evidence="1 2">
    <name type="scientific">Caballeronia pedi</name>
    <dbReference type="NCBI Taxonomy" id="1777141"/>
    <lineage>
        <taxon>Bacteria</taxon>
        <taxon>Pseudomonadati</taxon>
        <taxon>Pseudomonadota</taxon>
        <taxon>Betaproteobacteria</taxon>
        <taxon>Burkholderiales</taxon>
        <taxon>Burkholderiaceae</taxon>
        <taxon>Caballeronia</taxon>
    </lineage>
</organism>
<sequence>MKIRERLREVASAFDSLDVALFTSFNFNADFFNQNVLPALFQADADASRASREQTVHRELPKTRVAVFCDPSKQRPSRKAYRYAVHSVFIEHNFFHPKNIILIGRKDGVLWMYVAVMSANLSLKAWGESCEGFADTWVHARSEHAAKAVGRFLEWLKGRIAAVGDDDALAHAQALLGELPLRRAQTDPDGIGYEEKRGVRLYFSPLHQSMWAFVEGQYRAISGVRAASPYWGGVSRTAAALHGVPVELITARCPPSFKDVLLGRDVTQTLAAADCAPQVRTWKEDGGRFHHVKLYEIETVAGPVTGIGSCNFTERGLFWNKDGGAALGNVESMLFDVTSIKWPGTRAQNVGDLPEMSQDEEPAPLPFYVHVSYDWKSEKFSWKLEGNLEADAKVLLSIEALPEVWLSNGQRTGDMAGKLASRAFRMQCGEQAGVGIVAELNLADSTARYGKPLTSESIIESWCNGATTEPLPADDGDASADAFDHGEILSIETAKRAQAFDLFTFFQALKGMRRKLAEEDGAPKRRLELLVSRSDSVVALVDSICESSKAPAAQLIVCMECEALLSEEPRLREAAPARKRLAGNIAALRGQVMSEIAEDLKRRGSSSSAVDVLSWYLSQLKKSIRAANVMPTLRSGT</sequence>
<evidence type="ECO:0008006" key="3">
    <source>
        <dbReference type="Google" id="ProtNLM"/>
    </source>
</evidence>
<name>A0A158E2M4_9BURK</name>
<dbReference type="OrthoDB" id="8769320at2"/>
<dbReference type="RefSeq" id="WP_061179999.1">
    <property type="nucleotide sequence ID" value="NZ_FCOE02000057.1"/>
</dbReference>
<dbReference type="Proteomes" id="UP000054911">
    <property type="component" value="Unassembled WGS sequence"/>
</dbReference>
<dbReference type="CDD" id="cd00138">
    <property type="entry name" value="PLDc_SF"/>
    <property type="match status" value="1"/>
</dbReference>
<dbReference type="STRING" id="1777141.AWB80_07810"/>
<dbReference type="EMBL" id="FCOE02000057">
    <property type="protein sequence ID" value="SAL00187.1"/>
    <property type="molecule type" value="Genomic_DNA"/>
</dbReference>
<proteinExistence type="predicted"/>
<protein>
    <recommendedName>
        <fullName evidence="3">PLD phosphodiesterase domain-containing protein</fullName>
    </recommendedName>
</protein>
<dbReference type="AlphaFoldDB" id="A0A158E2M4"/>
<keyword evidence="2" id="KW-1185">Reference proteome</keyword>
<gene>
    <name evidence="1" type="ORF">AWB80_07810</name>
</gene>
<evidence type="ECO:0000313" key="1">
    <source>
        <dbReference type="EMBL" id="SAL00187.1"/>
    </source>
</evidence>
<comment type="caution">
    <text evidence="1">The sequence shown here is derived from an EMBL/GenBank/DDBJ whole genome shotgun (WGS) entry which is preliminary data.</text>
</comment>
<evidence type="ECO:0000313" key="2">
    <source>
        <dbReference type="Proteomes" id="UP000054911"/>
    </source>
</evidence>